<organism evidence="2 3">
    <name type="scientific">Hungatella hathewayi</name>
    <dbReference type="NCBI Taxonomy" id="154046"/>
    <lineage>
        <taxon>Bacteria</taxon>
        <taxon>Bacillati</taxon>
        <taxon>Bacillota</taxon>
        <taxon>Clostridia</taxon>
        <taxon>Lachnospirales</taxon>
        <taxon>Lachnospiraceae</taxon>
        <taxon>Hungatella</taxon>
    </lineage>
</organism>
<dbReference type="AlphaFoldDB" id="A0A3E4U0D9"/>
<dbReference type="Proteomes" id="UP000261257">
    <property type="component" value="Unassembled WGS sequence"/>
</dbReference>
<name>A0A3E4U0D9_9FIRM</name>
<reference evidence="2 3" key="1">
    <citation type="submission" date="2018-08" db="EMBL/GenBank/DDBJ databases">
        <title>A genome reference for cultivated species of the human gut microbiota.</title>
        <authorList>
            <person name="Zou Y."/>
            <person name="Xue W."/>
            <person name="Luo G."/>
        </authorList>
    </citation>
    <scope>NUCLEOTIDE SEQUENCE [LARGE SCALE GENOMIC DNA]</scope>
    <source>
        <strain evidence="2 3">TF05-11AC</strain>
    </source>
</reference>
<keyword evidence="1" id="KW-0472">Membrane</keyword>
<protein>
    <submittedName>
        <fullName evidence="2">Uncharacterized protein</fullName>
    </submittedName>
</protein>
<keyword evidence="1" id="KW-0812">Transmembrane</keyword>
<comment type="caution">
    <text evidence="2">The sequence shown here is derived from an EMBL/GenBank/DDBJ whole genome shotgun (WGS) entry which is preliminary data.</text>
</comment>
<sequence length="80" mass="9084">MLFCPFSFYYGAVILIVASVFYTSTPFKKNYKISRIEAVSSSAAAAGWALVSDELWVTIHSKSTSKHRMRSFTNFVFMIQ</sequence>
<accession>A0A3E4U0D9</accession>
<proteinExistence type="predicted"/>
<feature type="transmembrane region" description="Helical" evidence="1">
    <location>
        <begin position="6"/>
        <end position="25"/>
    </location>
</feature>
<evidence type="ECO:0000313" key="3">
    <source>
        <dbReference type="Proteomes" id="UP000261257"/>
    </source>
</evidence>
<evidence type="ECO:0000313" key="2">
    <source>
        <dbReference type="EMBL" id="RGL98575.1"/>
    </source>
</evidence>
<gene>
    <name evidence="2" type="ORF">DXC39_24135</name>
</gene>
<keyword evidence="1" id="KW-1133">Transmembrane helix</keyword>
<dbReference type="EMBL" id="QSSQ01000033">
    <property type="protein sequence ID" value="RGL98575.1"/>
    <property type="molecule type" value="Genomic_DNA"/>
</dbReference>
<evidence type="ECO:0000256" key="1">
    <source>
        <dbReference type="SAM" id="Phobius"/>
    </source>
</evidence>